<dbReference type="Proteomes" id="UP000314294">
    <property type="component" value="Unassembled WGS sequence"/>
</dbReference>
<name>A0A4Z2E3V1_9TELE</name>
<organism evidence="2 3">
    <name type="scientific">Liparis tanakae</name>
    <name type="common">Tanaka's snailfish</name>
    <dbReference type="NCBI Taxonomy" id="230148"/>
    <lineage>
        <taxon>Eukaryota</taxon>
        <taxon>Metazoa</taxon>
        <taxon>Chordata</taxon>
        <taxon>Craniata</taxon>
        <taxon>Vertebrata</taxon>
        <taxon>Euteleostomi</taxon>
        <taxon>Actinopterygii</taxon>
        <taxon>Neopterygii</taxon>
        <taxon>Teleostei</taxon>
        <taxon>Neoteleostei</taxon>
        <taxon>Acanthomorphata</taxon>
        <taxon>Eupercaria</taxon>
        <taxon>Perciformes</taxon>
        <taxon>Cottioidei</taxon>
        <taxon>Cottales</taxon>
        <taxon>Liparidae</taxon>
        <taxon>Liparis</taxon>
    </lineage>
</organism>
<evidence type="ECO:0000256" key="1">
    <source>
        <dbReference type="SAM" id="MobiDB-lite"/>
    </source>
</evidence>
<evidence type="ECO:0000313" key="2">
    <source>
        <dbReference type="EMBL" id="TNN23448.1"/>
    </source>
</evidence>
<comment type="caution">
    <text evidence="2">The sequence shown here is derived from an EMBL/GenBank/DDBJ whole genome shotgun (WGS) entry which is preliminary data.</text>
</comment>
<dbReference type="AlphaFoldDB" id="A0A4Z2E3V1"/>
<accession>A0A4Z2E3V1</accession>
<keyword evidence="3" id="KW-1185">Reference proteome</keyword>
<protein>
    <submittedName>
        <fullName evidence="2">Uncharacterized protein</fullName>
    </submittedName>
</protein>
<reference evidence="2 3" key="1">
    <citation type="submission" date="2019-03" db="EMBL/GenBank/DDBJ databases">
        <title>First draft genome of Liparis tanakae, snailfish: a comprehensive survey of snailfish specific genes.</title>
        <authorList>
            <person name="Kim W."/>
            <person name="Song I."/>
            <person name="Jeong J.-H."/>
            <person name="Kim D."/>
            <person name="Kim S."/>
            <person name="Ryu S."/>
            <person name="Song J.Y."/>
            <person name="Lee S.K."/>
        </authorList>
    </citation>
    <scope>NUCLEOTIDE SEQUENCE [LARGE SCALE GENOMIC DNA]</scope>
    <source>
        <tissue evidence="2">Muscle</tissue>
    </source>
</reference>
<gene>
    <name evidence="2" type="ORF">EYF80_066431</name>
</gene>
<evidence type="ECO:0000313" key="3">
    <source>
        <dbReference type="Proteomes" id="UP000314294"/>
    </source>
</evidence>
<feature type="region of interest" description="Disordered" evidence="1">
    <location>
        <begin position="1"/>
        <end position="36"/>
    </location>
</feature>
<sequence>MTRPPHPTPNRIGPQRAGTGTFVPVFAPETPRHNKSQNDVLNFRLSEGVGFPPPSVSAVTAGADTERVFAGCLRGARRREAALARRRRGAGSYKGLTDVCFTGTKKNTSKQQPTLLFLSQCGPIHLSRPRGPITQTQCPGAKPTA</sequence>
<proteinExistence type="predicted"/>
<dbReference type="EMBL" id="SRLO01018441">
    <property type="protein sequence ID" value="TNN23448.1"/>
    <property type="molecule type" value="Genomic_DNA"/>
</dbReference>